<dbReference type="InterPro" id="IPR032710">
    <property type="entry name" value="NTF2-like_dom_sf"/>
</dbReference>
<accession>A0A4R4Q3X5</accession>
<proteinExistence type="predicted"/>
<dbReference type="OrthoDB" id="8722217at2"/>
<evidence type="ECO:0000313" key="1">
    <source>
        <dbReference type="EMBL" id="TDC29801.1"/>
    </source>
</evidence>
<reference evidence="1 2" key="1">
    <citation type="submission" date="2019-03" db="EMBL/GenBank/DDBJ databases">
        <title>Draft genome sequences of novel Actinobacteria.</title>
        <authorList>
            <person name="Sahin N."/>
            <person name="Ay H."/>
            <person name="Saygin H."/>
        </authorList>
    </citation>
    <scope>NUCLEOTIDE SEQUENCE [LARGE SCALE GENOMIC DNA]</scope>
    <source>
        <strain evidence="1 2">JCM 30547</strain>
    </source>
</reference>
<protein>
    <recommendedName>
        <fullName evidence="3">Nuclear transport factor 2 family protein</fullName>
    </recommendedName>
</protein>
<sequence>MSDSRTAELVARYVGVWCEADAEQRRKTIEELWIEDGKHYLDPPAEFRTVATGFGFGFAASTLEATGYDELEARVARSYEEFVAGGEYKFRPRDNAVRLKDVVKFSWEMVATASGEVVGEGLEVLQVDADGRIVADYQFPN</sequence>
<name>A0A4R4Q3X5_9ACTN</name>
<dbReference type="Gene3D" id="3.10.450.50">
    <property type="match status" value="1"/>
</dbReference>
<gene>
    <name evidence="1" type="ORF">E1261_14810</name>
</gene>
<evidence type="ECO:0000313" key="2">
    <source>
        <dbReference type="Proteomes" id="UP000295075"/>
    </source>
</evidence>
<comment type="caution">
    <text evidence="1">The sequence shown here is derived from an EMBL/GenBank/DDBJ whole genome shotgun (WGS) entry which is preliminary data.</text>
</comment>
<dbReference type="Proteomes" id="UP000295075">
    <property type="component" value="Unassembled WGS sequence"/>
</dbReference>
<evidence type="ECO:0008006" key="3">
    <source>
        <dbReference type="Google" id="ProtNLM"/>
    </source>
</evidence>
<dbReference type="AlphaFoldDB" id="A0A4R4Q3X5"/>
<keyword evidence="2" id="KW-1185">Reference proteome</keyword>
<dbReference type="SUPFAM" id="SSF54427">
    <property type="entry name" value="NTF2-like"/>
    <property type="match status" value="1"/>
</dbReference>
<organism evidence="1 2">
    <name type="scientific">Kribbella albertanoniae</name>
    <dbReference type="NCBI Taxonomy" id="1266829"/>
    <lineage>
        <taxon>Bacteria</taxon>
        <taxon>Bacillati</taxon>
        <taxon>Actinomycetota</taxon>
        <taxon>Actinomycetes</taxon>
        <taxon>Propionibacteriales</taxon>
        <taxon>Kribbellaceae</taxon>
        <taxon>Kribbella</taxon>
    </lineage>
</organism>
<dbReference type="EMBL" id="SMKA01000054">
    <property type="protein sequence ID" value="TDC29801.1"/>
    <property type="molecule type" value="Genomic_DNA"/>
</dbReference>
<dbReference type="RefSeq" id="WP_132406922.1">
    <property type="nucleotide sequence ID" value="NZ_SMKA01000054.1"/>
</dbReference>